<proteinExistence type="predicted"/>
<name>A0AA86UXK3_9EUKA</name>
<protein>
    <submittedName>
        <fullName evidence="2">Hypothetical_protein</fullName>
    </submittedName>
</protein>
<sequence>MNPPELLSFADKFVFITDALFILSQFYKEPITPPTQHFAKILELKTTQLSIYKFQPFYHPITAPTSPLASTETVNVVLRLIIQDYCESEDQAPIVPRELIQVAFIVKVTYEDYNVRLPLLQPITPKQQQTLVLYINYQRQTLLIIILFALEFEYPTRIPEYQILGVLQVQQQSQITQVTYNVELITQLTKPPN</sequence>
<gene>
    <name evidence="1" type="ORF">HINF_LOCUS56372</name>
    <name evidence="2" type="ORF">HINF_LOCUS62013</name>
</gene>
<evidence type="ECO:0000313" key="1">
    <source>
        <dbReference type="EMBL" id="CAI9968727.1"/>
    </source>
</evidence>
<evidence type="ECO:0000313" key="2">
    <source>
        <dbReference type="EMBL" id="CAL6084042.1"/>
    </source>
</evidence>
<keyword evidence="3" id="KW-1185">Reference proteome</keyword>
<dbReference type="Proteomes" id="UP001642409">
    <property type="component" value="Unassembled WGS sequence"/>
</dbReference>
<reference evidence="1" key="1">
    <citation type="submission" date="2023-06" db="EMBL/GenBank/DDBJ databases">
        <authorList>
            <person name="Kurt Z."/>
        </authorList>
    </citation>
    <scope>NUCLEOTIDE SEQUENCE</scope>
</reference>
<comment type="caution">
    <text evidence="1">The sequence shown here is derived from an EMBL/GenBank/DDBJ whole genome shotgun (WGS) entry which is preliminary data.</text>
</comment>
<reference evidence="2 3" key="2">
    <citation type="submission" date="2024-07" db="EMBL/GenBank/DDBJ databases">
        <authorList>
            <person name="Akdeniz Z."/>
        </authorList>
    </citation>
    <scope>NUCLEOTIDE SEQUENCE [LARGE SCALE GENOMIC DNA]</scope>
</reference>
<accession>A0AA86UXK3</accession>
<dbReference type="AlphaFoldDB" id="A0AA86UXK3"/>
<evidence type="ECO:0000313" key="3">
    <source>
        <dbReference type="Proteomes" id="UP001642409"/>
    </source>
</evidence>
<dbReference type="EMBL" id="CATOUU010001047">
    <property type="protein sequence ID" value="CAI9968727.1"/>
    <property type="molecule type" value="Genomic_DNA"/>
</dbReference>
<organism evidence="1">
    <name type="scientific">Hexamita inflata</name>
    <dbReference type="NCBI Taxonomy" id="28002"/>
    <lineage>
        <taxon>Eukaryota</taxon>
        <taxon>Metamonada</taxon>
        <taxon>Diplomonadida</taxon>
        <taxon>Hexamitidae</taxon>
        <taxon>Hexamitinae</taxon>
        <taxon>Hexamita</taxon>
    </lineage>
</organism>
<dbReference type="EMBL" id="CAXDID020000376">
    <property type="protein sequence ID" value="CAL6084042.1"/>
    <property type="molecule type" value="Genomic_DNA"/>
</dbReference>